<dbReference type="Proteomes" id="UP000245048">
    <property type="component" value="Unassembled WGS sequence"/>
</dbReference>
<evidence type="ECO:0000313" key="4">
    <source>
        <dbReference type="Proteomes" id="UP000245048"/>
    </source>
</evidence>
<sequence>MTHAARTGLKAIATSMFVLAMLAACSPSYSPDTYASRAVQQANKVEQGVVVGRRQIEISADGTTGAVTGAAAGGVVGTRVGGGDITSAFAGIGGGLLGGLLGTAVEKGVGSSPGFEYVVRKPNGELVSVTQRDETPLAIGQKVLVIAGAQARIVPDYTVPNESPPGPAPTADGTVPPAPAAADSPAAPATAPLPAAPLPAAPAQESLPPPQQAPAEAPAEAPAPAPLPAPATLPARPELPGVPQLAI</sequence>
<protein>
    <recommendedName>
        <fullName evidence="5">17 kDa surface antigen</fullName>
    </recommendedName>
</protein>
<comment type="caution">
    <text evidence="3">The sequence shown here is derived from an EMBL/GenBank/DDBJ whole genome shotgun (WGS) entry which is preliminary data.</text>
</comment>
<evidence type="ECO:0000256" key="2">
    <source>
        <dbReference type="SAM" id="SignalP"/>
    </source>
</evidence>
<gene>
    <name evidence="3" type="ORF">CR165_15840</name>
</gene>
<dbReference type="PROSITE" id="PS51257">
    <property type="entry name" value="PROKAR_LIPOPROTEIN"/>
    <property type="match status" value="1"/>
</dbReference>
<feature type="compositionally biased region" description="Low complexity" evidence="1">
    <location>
        <begin position="180"/>
        <end position="193"/>
    </location>
</feature>
<evidence type="ECO:0008006" key="5">
    <source>
        <dbReference type="Google" id="ProtNLM"/>
    </source>
</evidence>
<dbReference type="EMBL" id="PDOA01000011">
    <property type="protein sequence ID" value="PWC27770.1"/>
    <property type="molecule type" value="Genomic_DNA"/>
</dbReference>
<dbReference type="AlphaFoldDB" id="A0A2U1V1J4"/>
<reference evidence="4" key="1">
    <citation type="submission" date="2017-10" db="EMBL/GenBank/DDBJ databases">
        <authorList>
            <person name="Toshchakov S.V."/>
            <person name="Goeva M.A."/>
        </authorList>
    </citation>
    <scope>NUCLEOTIDE SEQUENCE [LARGE SCALE GENOMIC DNA]</scope>
    <source>
        <strain evidence="4">JR1/69-1-13</strain>
    </source>
</reference>
<organism evidence="3 4">
    <name type="scientific">Teichococcus aestuarii</name>
    <dbReference type="NCBI Taxonomy" id="568898"/>
    <lineage>
        <taxon>Bacteria</taxon>
        <taxon>Pseudomonadati</taxon>
        <taxon>Pseudomonadota</taxon>
        <taxon>Alphaproteobacteria</taxon>
        <taxon>Acetobacterales</taxon>
        <taxon>Roseomonadaceae</taxon>
        <taxon>Roseomonas</taxon>
    </lineage>
</organism>
<name>A0A2U1V1J4_9PROT</name>
<feature type="signal peptide" evidence="2">
    <location>
        <begin position="1"/>
        <end position="20"/>
    </location>
</feature>
<feature type="compositionally biased region" description="Pro residues" evidence="1">
    <location>
        <begin position="221"/>
        <end position="231"/>
    </location>
</feature>
<proteinExistence type="predicted"/>
<feature type="region of interest" description="Disordered" evidence="1">
    <location>
        <begin position="157"/>
        <end position="247"/>
    </location>
</feature>
<dbReference type="OrthoDB" id="8482104at2"/>
<evidence type="ECO:0000313" key="3">
    <source>
        <dbReference type="EMBL" id="PWC27770.1"/>
    </source>
</evidence>
<dbReference type="RefSeq" id="WP_109517931.1">
    <property type="nucleotide sequence ID" value="NZ_JBHSCH010000027.1"/>
</dbReference>
<keyword evidence="2" id="KW-0732">Signal</keyword>
<evidence type="ECO:0000256" key="1">
    <source>
        <dbReference type="SAM" id="MobiDB-lite"/>
    </source>
</evidence>
<accession>A0A2U1V1J4</accession>
<feature type="chain" id="PRO_5015496176" description="17 kDa surface antigen" evidence="2">
    <location>
        <begin position="21"/>
        <end position="247"/>
    </location>
</feature>
<keyword evidence="4" id="KW-1185">Reference proteome</keyword>